<dbReference type="GO" id="GO:0060070">
    <property type="term" value="P:canonical Wnt signaling pathway"/>
    <property type="evidence" value="ECO:0007669"/>
    <property type="project" value="TreeGrafter"/>
</dbReference>
<feature type="region of interest" description="Disordered" evidence="7">
    <location>
        <begin position="584"/>
        <end position="612"/>
    </location>
</feature>
<evidence type="ECO:0000256" key="2">
    <source>
        <dbReference type="ARBA" id="ARBA00023015"/>
    </source>
</evidence>
<evidence type="ECO:0000256" key="7">
    <source>
        <dbReference type="SAM" id="MobiDB-lite"/>
    </source>
</evidence>
<sequence>MDSERRASPAPHTEDKSCQSLGKPPMRRKKSRIVRAISSRLLDKIRKRLPKKRAEDKRNYRECDVERALYRWYSRRTDGDESSVANCTIGGLVKKATILAKRLGGSETDLKRLHQEWILKWSEKFGLREIPALLEPPPLQVKSQEISSVLEEYNDDQIYTGLAFEFDWTSLPDRSMMRKTPEERIWLLMAGNKSGRHRTRVLITGKEWRPESLKYVNMLSQPVVYAGGGVGRITPDLFSWWFHREFAPAALVLNESGAVLVMEKAEYLPSPSDCVAANGKVKLILYSEDESSNLKLDQTVLRSEMKTRYAMLLLNNLAMEQPRWLSIPHFLSNFNLKEAFPLLHKAWLNVRPDTFSRCWTSTPSRLPTEEDRLLLLELQWISHDIGFEVTDEDVKTWANSKCEVHSNLESIKTEPREDRDGTETVPTASEAVSHLQKALLWMESEPIEPSYLLVLRDIITIAKQAGKMGLASGHPGSGLPFFCHNGDPLSQPPPAHMGIPPYQLDPKGGLTRPPMYSFSASQYPYPMLSHEISQVAASWHTPSMYPISSGSAGFRSPYPSSLPIGGPNLSSDFYRFSPGGLMGPHGLSPHSHPAIVTPGPKQELQSNDHNHR</sequence>
<dbReference type="GO" id="GO:0000785">
    <property type="term" value="C:chromatin"/>
    <property type="evidence" value="ECO:0007669"/>
    <property type="project" value="TreeGrafter"/>
</dbReference>
<feature type="compositionally biased region" description="Basic and acidic residues" evidence="7">
    <location>
        <begin position="1"/>
        <end position="17"/>
    </location>
</feature>
<dbReference type="Proteomes" id="UP000466442">
    <property type="component" value="Unassembled WGS sequence"/>
</dbReference>
<gene>
    <name evidence="8" type="ORF">GE061_016805</name>
</gene>
<name>A0A6A4JVE1_APOLU</name>
<dbReference type="EMBL" id="WIXP02000007">
    <property type="protein sequence ID" value="KAF6208351.1"/>
    <property type="molecule type" value="Genomic_DNA"/>
</dbReference>
<reference evidence="8" key="1">
    <citation type="journal article" date="2021" name="Mol. Ecol. Resour.">
        <title>Apolygus lucorum genome provides insights into omnivorousness and mesophyll feeding.</title>
        <authorList>
            <person name="Liu Y."/>
            <person name="Liu H."/>
            <person name="Wang H."/>
            <person name="Huang T."/>
            <person name="Liu B."/>
            <person name="Yang B."/>
            <person name="Yin L."/>
            <person name="Li B."/>
            <person name="Zhang Y."/>
            <person name="Zhang S."/>
            <person name="Jiang F."/>
            <person name="Zhang X."/>
            <person name="Ren Y."/>
            <person name="Wang B."/>
            <person name="Wang S."/>
            <person name="Lu Y."/>
            <person name="Wu K."/>
            <person name="Fan W."/>
            <person name="Wang G."/>
        </authorList>
    </citation>
    <scope>NUCLEOTIDE SEQUENCE</scope>
    <source>
        <strain evidence="8">12Hb</strain>
    </source>
</reference>
<keyword evidence="5" id="KW-0804">Transcription</keyword>
<keyword evidence="9" id="KW-1185">Reference proteome</keyword>
<dbReference type="AlphaFoldDB" id="A0A6A4JVE1"/>
<dbReference type="InterPro" id="IPR004875">
    <property type="entry name" value="DDE_SF_endonuclease_dom"/>
</dbReference>
<accession>A0A6A4JVE1</accession>
<dbReference type="InterPro" id="IPR024940">
    <property type="entry name" value="TCF/LEF"/>
</dbReference>
<dbReference type="PANTHER" id="PTHR10373:SF38">
    <property type="entry name" value="PROTEIN PANGOLIN, ISOFORM J"/>
    <property type="match status" value="1"/>
</dbReference>
<keyword evidence="4" id="KW-0010">Activator</keyword>
<evidence type="ECO:0000313" key="8">
    <source>
        <dbReference type="EMBL" id="KAF6208351.1"/>
    </source>
</evidence>
<evidence type="ECO:0000256" key="1">
    <source>
        <dbReference type="ARBA" id="ARBA00004123"/>
    </source>
</evidence>
<dbReference type="GO" id="GO:0000978">
    <property type="term" value="F:RNA polymerase II cis-regulatory region sequence-specific DNA binding"/>
    <property type="evidence" value="ECO:0007669"/>
    <property type="project" value="TreeGrafter"/>
</dbReference>
<dbReference type="Pfam" id="PF03184">
    <property type="entry name" value="DDE_1"/>
    <property type="match status" value="1"/>
</dbReference>
<evidence type="ECO:0000256" key="6">
    <source>
        <dbReference type="ARBA" id="ARBA00023242"/>
    </source>
</evidence>
<evidence type="ECO:0000256" key="4">
    <source>
        <dbReference type="ARBA" id="ARBA00023159"/>
    </source>
</evidence>
<protein>
    <submittedName>
        <fullName evidence="8">Uncharacterized protein</fullName>
    </submittedName>
</protein>
<organism evidence="8 9">
    <name type="scientific">Apolygus lucorum</name>
    <name type="common">Small green plant bug</name>
    <name type="synonym">Lygocoris lucorum</name>
    <dbReference type="NCBI Taxonomy" id="248454"/>
    <lineage>
        <taxon>Eukaryota</taxon>
        <taxon>Metazoa</taxon>
        <taxon>Ecdysozoa</taxon>
        <taxon>Arthropoda</taxon>
        <taxon>Hexapoda</taxon>
        <taxon>Insecta</taxon>
        <taxon>Pterygota</taxon>
        <taxon>Neoptera</taxon>
        <taxon>Paraneoptera</taxon>
        <taxon>Hemiptera</taxon>
        <taxon>Heteroptera</taxon>
        <taxon>Panheteroptera</taxon>
        <taxon>Cimicomorpha</taxon>
        <taxon>Miridae</taxon>
        <taxon>Mirini</taxon>
        <taxon>Apolygus</taxon>
    </lineage>
</organism>
<dbReference type="PANTHER" id="PTHR10373">
    <property type="entry name" value="TRANSCRIPTION FACTOR 7 FAMILY MEMBER"/>
    <property type="match status" value="1"/>
</dbReference>
<evidence type="ECO:0000256" key="3">
    <source>
        <dbReference type="ARBA" id="ARBA00023125"/>
    </source>
</evidence>
<evidence type="ECO:0000313" key="9">
    <source>
        <dbReference type="Proteomes" id="UP000466442"/>
    </source>
</evidence>
<dbReference type="GO" id="GO:1990907">
    <property type="term" value="C:beta-catenin-TCF complex"/>
    <property type="evidence" value="ECO:0007669"/>
    <property type="project" value="TreeGrafter"/>
</dbReference>
<keyword evidence="3" id="KW-0238">DNA-binding</keyword>
<keyword evidence="6" id="KW-0539">Nucleus</keyword>
<proteinExistence type="predicted"/>
<comment type="subcellular location">
    <subcellularLocation>
        <location evidence="1">Nucleus</location>
    </subcellularLocation>
</comment>
<evidence type="ECO:0000256" key="5">
    <source>
        <dbReference type="ARBA" id="ARBA00023163"/>
    </source>
</evidence>
<comment type="caution">
    <text evidence="8">The sequence shown here is derived from an EMBL/GenBank/DDBJ whole genome shotgun (WGS) entry which is preliminary data.</text>
</comment>
<dbReference type="OrthoDB" id="2307332at2759"/>
<keyword evidence="2" id="KW-0805">Transcription regulation</keyword>
<dbReference type="GO" id="GO:0000981">
    <property type="term" value="F:DNA-binding transcription factor activity, RNA polymerase II-specific"/>
    <property type="evidence" value="ECO:0007669"/>
    <property type="project" value="TreeGrafter"/>
</dbReference>
<feature type="region of interest" description="Disordered" evidence="7">
    <location>
        <begin position="1"/>
        <end position="32"/>
    </location>
</feature>